<keyword evidence="3" id="KW-1185">Reference proteome</keyword>
<sequence length="282" mass="30045">MAIDSSGTGSGTVSQLRDTITALRGLDTINRINPTADDPDRIRTEDSVRVSDTATPDPRVLEQQELDTIRQGLSDASAAGNVALAGSQAVSGTLDEIGTRLQQLTDTSLSQDRRTALAAEIDTLVRQGLETVDQASFNGVNLLDAERNENLEVVADREGNTETVRDQTLRPALENLQTLNLETAEGAQSAIDGVFADARTATDIAVRQLTEDNGRIGERLTAIQDRQTELAGADLAVDPGLDSEGAQQTAQQLASQLQQALGDQNSLGIVNTRPETLIGLFR</sequence>
<dbReference type="Proteomes" id="UP000630353">
    <property type="component" value="Unassembled WGS sequence"/>
</dbReference>
<accession>A0A919CQF8</accession>
<name>A0A919CQF8_9PROT</name>
<organism evidence="2 3">
    <name type="scientific">Thalassobaculum fulvum</name>
    <dbReference type="NCBI Taxonomy" id="1633335"/>
    <lineage>
        <taxon>Bacteria</taxon>
        <taxon>Pseudomonadati</taxon>
        <taxon>Pseudomonadota</taxon>
        <taxon>Alphaproteobacteria</taxon>
        <taxon>Rhodospirillales</taxon>
        <taxon>Thalassobaculaceae</taxon>
        <taxon>Thalassobaculum</taxon>
    </lineage>
</organism>
<evidence type="ECO:0000313" key="2">
    <source>
        <dbReference type="EMBL" id="GHD54178.1"/>
    </source>
</evidence>
<proteinExistence type="predicted"/>
<evidence type="ECO:0008006" key="4">
    <source>
        <dbReference type="Google" id="ProtNLM"/>
    </source>
</evidence>
<reference evidence="2" key="2">
    <citation type="submission" date="2020-09" db="EMBL/GenBank/DDBJ databases">
        <authorList>
            <person name="Sun Q."/>
            <person name="Kim S."/>
        </authorList>
    </citation>
    <scope>NUCLEOTIDE SEQUENCE</scope>
    <source>
        <strain evidence="2">KCTC 42651</strain>
    </source>
</reference>
<dbReference type="Gene3D" id="1.20.1330.10">
    <property type="entry name" value="f41 fragment of flagellin, N-terminal domain"/>
    <property type="match status" value="1"/>
</dbReference>
<comment type="caution">
    <text evidence="2">The sequence shown here is derived from an EMBL/GenBank/DDBJ whole genome shotgun (WGS) entry which is preliminary data.</text>
</comment>
<dbReference type="SUPFAM" id="SSF64518">
    <property type="entry name" value="Phase 1 flagellin"/>
    <property type="match status" value="1"/>
</dbReference>
<feature type="region of interest" description="Disordered" evidence="1">
    <location>
        <begin position="31"/>
        <end position="57"/>
    </location>
</feature>
<dbReference type="AlphaFoldDB" id="A0A919CQF8"/>
<feature type="compositionally biased region" description="Basic and acidic residues" evidence="1">
    <location>
        <begin position="38"/>
        <end position="49"/>
    </location>
</feature>
<dbReference type="EMBL" id="BMZS01000007">
    <property type="protein sequence ID" value="GHD54178.1"/>
    <property type="molecule type" value="Genomic_DNA"/>
</dbReference>
<dbReference type="RefSeq" id="WP_189991263.1">
    <property type="nucleotide sequence ID" value="NZ_BMZS01000007.1"/>
</dbReference>
<reference evidence="2" key="1">
    <citation type="journal article" date="2014" name="Int. J. Syst. Evol. Microbiol.">
        <title>Complete genome sequence of Corynebacterium casei LMG S-19264T (=DSM 44701T), isolated from a smear-ripened cheese.</title>
        <authorList>
            <consortium name="US DOE Joint Genome Institute (JGI-PGF)"/>
            <person name="Walter F."/>
            <person name="Albersmeier A."/>
            <person name="Kalinowski J."/>
            <person name="Ruckert C."/>
        </authorList>
    </citation>
    <scope>NUCLEOTIDE SEQUENCE</scope>
    <source>
        <strain evidence="2">KCTC 42651</strain>
    </source>
</reference>
<protein>
    <recommendedName>
        <fullName evidence="4">Flagellin</fullName>
    </recommendedName>
</protein>
<gene>
    <name evidence="2" type="ORF">GCM10017083_31390</name>
</gene>
<evidence type="ECO:0000256" key="1">
    <source>
        <dbReference type="SAM" id="MobiDB-lite"/>
    </source>
</evidence>
<evidence type="ECO:0000313" key="3">
    <source>
        <dbReference type="Proteomes" id="UP000630353"/>
    </source>
</evidence>